<accession>A0ABP7ZA76</accession>
<reference evidence="2" key="1">
    <citation type="journal article" date="2019" name="Int. J. Syst. Evol. Microbiol.">
        <title>The Global Catalogue of Microorganisms (GCM) 10K type strain sequencing project: providing services to taxonomists for standard genome sequencing and annotation.</title>
        <authorList>
            <consortium name="The Broad Institute Genomics Platform"/>
            <consortium name="The Broad Institute Genome Sequencing Center for Infectious Disease"/>
            <person name="Wu L."/>
            <person name="Ma J."/>
        </authorList>
    </citation>
    <scope>NUCLEOTIDE SEQUENCE [LARGE SCALE GENOMIC DNA]</scope>
    <source>
        <strain evidence="2">JCM 17316</strain>
    </source>
</reference>
<dbReference type="EMBL" id="BAABDO010000093">
    <property type="protein sequence ID" value="GAA4151368.1"/>
    <property type="molecule type" value="Genomic_DNA"/>
</dbReference>
<dbReference type="RefSeq" id="WP_345023876.1">
    <property type="nucleotide sequence ID" value="NZ_BAABDO010000093.1"/>
</dbReference>
<dbReference type="Proteomes" id="UP001500266">
    <property type="component" value="Unassembled WGS sequence"/>
</dbReference>
<name>A0ABP7ZA76_9ACTN</name>
<sequence>MEDEDVLRAAEELRPQLPELVGDAAPELDRELAALLERGRSGDPVKVPVLRLLSQHDATREWMRRALEDAPTSHRAFQPQPGRARLPGVRYACPRCGKEWYRFSVLDQVPSCPDDEVPYEPVTR</sequence>
<evidence type="ECO:0000313" key="1">
    <source>
        <dbReference type="EMBL" id="GAA4151368.1"/>
    </source>
</evidence>
<comment type="caution">
    <text evidence="1">The sequence shown here is derived from an EMBL/GenBank/DDBJ whole genome shotgun (WGS) entry which is preliminary data.</text>
</comment>
<organism evidence="1 2">
    <name type="scientific">Actinomadura keratinilytica</name>
    <dbReference type="NCBI Taxonomy" id="547461"/>
    <lineage>
        <taxon>Bacteria</taxon>
        <taxon>Bacillati</taxon>
        <taxon>Actinomycetota</taxon>
        <taxon>Actinomycetes</taxon>
        <taxon>Streptosporangiales</taxon>
        <taxon>Thermomonosporaceae</taxon>
        <taxon>Actinomadura</taxon>
    </lineage>
</organism>
<protein>
    <submittedName>
        <fullName evidence="1">Uncharacterized protein</fullName>
    </submittedName>
</protein>
<gene>
    <name evidence="1" type="ORF">GCM10022416_48480</name>
</gene>
<evidence type="ECO:0000313" key="2">
    <source>
        <dbReference type="Proteomes" id="UP001500266"/>
    </source>
</evidence>
<keyword evidence="2" id="KW-1185">Reference proteome</keyword>
<proteinExistence type="predicted"/>